<comment type="caution">
    <text evidence="2">The sequence shown here is derived from an EMBL/GenBank/DDBJ whole genome shotgun (WGS) entry which is preliminary data.</text>
</comment>
<name>A0AAV9JZ78_9PEZI</name>
<sequence length="234" mass="26075">MASPSPLLQLPRELRNMIYELVILDQPIGIKEGASPQQSAQPGTSLFTSKEAIILASQQIHDEYLEIQSKLATSPKFPEVVIEVVISHMDFAKLVAFSEVTAPSDRSVISTKLHVKLAFTKATTADVRKQTVGLAKWARSCQSTGMMAGYEVHRDGETAVTLGDGRGIQDFARFFSTHAALTREATTVVDVLLGWKPKRSRDQQRPSWEQQKPSRRTKNMGRQTWGDRYRDSGC</sequence>
<organism evidence="2 3">
    <name type="scientific">Oleoguttula mirabilis</name>
    <dbReference type="NCBI Taxonomy" id="1507867"/>
    <lineage>
        <taxon>Eukaryota</taxon>
        <taxon>Fungi</taxon>
        <taxon>Dikarya</taxon>
        <taxon>Ascomycota</taxon>
        <taxon>Pezizomycotina</taxon>
        <taxon>Dothideomycetes</taxon>
        <taxon>Dothideomycetidae</taxon>
        <taxon>Mycosphaerellales</taxon>
        <taxon>Teratosphaeriaceae</taxon>
        <taxon>Oleoguttula</taxon>
    </lineage>
</organism>
<evidence type="ECO:0000313" key="3">
    <source>
        <dbReference type="Proteomes" id="UP001324427"/>
    </source>
</evidence>
<dbReference type="Proteomes" id="UP001324427">
    <property type="component" value="Unassembled WGS sequence"/>
</dbReference>
<protein>
    <submittedName>
        <fullName evidence="2">Uncharacterized protein</fullName>
    </submittedName>
</protein>
<keyword evidence="3" id="KW-1185">Reference proteome</keyword>
<dbReference type="AlphaFoldDB" id="A0AAV9JZ78"/>
<evidence type="ECO:0000313" key="2">
    <source>
        <dbReference type="EMBL" id="KAK4550680.1"/>
    </source>
</evidence>
<feature type="compositionally biased region" description="Basic and acidic residues" evidence="1">
    <location>
        <begin position="225"/>
        <end position="234"/>
    </location>
</feature>
<accession>A0AAV9JZ78</accession>
<gene>
    <name evidence="2" type="ORF">LTR36_000259</name>
</gene>
<proteinExistence type="predicted"/>
<dbReference type="EMBL" id="JAVFHQ010000001">
    <property type="protein sequence ID" value="KAK4550680.1"/>
    <property type="molecule type" value="Genomic_DNA"/>
</dbReference>
<reference evidence="2 3" key="1">
    <citation type="submission" date="2021-11" db="EMBL/GenBank/DDBJ databases">
        <title>Black yeast isolated from Biological Soil Crust.</title>
        <authorList>
            <person name="Kurbessoian T."/>
        </authorList>
    </citation>
    <scope>NUCLEOTIDE SEQUENCE [LARGE SCALE GENOMIC DNA]</scope>
    <source>
        <strain evidence="2 3">CCFEE 5522</strain>
    </source>
</reference>
<feature type="region of interest" description="Disordered" evidence="1">
    <location>
        <begin position="200"/>
        <end position="234"/>
    </location>
</feature>
<evidence type="ECO:0000256" key="1">
    <source>
        <dbReference type="SAM" id="MobiDB-lite"/>
    </source>
</evidence>